<evidence type="ECO:0000313" key="1">
    <source>
        <dbReference type="EMBL" id="OGZ88136.1"/>
    </source>
</evidence>
<evidence type="ECO:0000313" key="2">
    <source>
        <dbReference type="Proteomes" id="UP000178935"/>
    </source>
</evidence>
<dbReference type="AlphaFoldDB" id="A0A1G2JLW2"/>
<protein>
    <submittedName>
        <fullName evidence="1">Uncharacterized protein</fullName>
    </submittedName>
</protein>
<proteinExistence type="predicted"/>
<reference evidence="1 2" key="1">
    <citation type="journal article" date="2016" name="Nat. Commun.">
        <title>Thousands of microbial genomes shed light on interconnected biogeochemical processes in an aquifer system.</title>
        <authorList>
            <person name="Anantharaman K."/>
            <person name="Brown C.T."/>
            <person name="Hug L.A."/>
            <person name="Sharon I."/>
            <person name="Castelle C.J."/>
            <person name="Probst A.J."/>
            <person name="Thomas B.C."/>
            <person name="Singh A."/>
            <person name="Wilkins M.J."/>
            <person name="Karaoz U."/>
            <person name="Brodie E.L."/>
            <person name="Williams K.H."/>
            <person name="Hubbard S.S."/>
            <person name="Banfield J.F."/>
        </authorList>
    </citation>
    <scope>NUCLEOTIDE SEQUENCE [LARGE SCALE GENOMIC DNA]</scope>
</reference>
<dbReference type="EMBL" id="MHPU01000030">
    <property type="protein sequence ID" value="OGZ88136.1"/>
    <property type="molecule type" value="Genomic_DNA"/>
</dbReference>
<name>A0A1G2JLW2_9BACT</name>
<dbReference type="Proteomes" id="UP000178935">
    <property type="component" value="Unassembled WGS sequence"/>
</dbReference>
<gene>
    <name evidence="1" type="ORF">A2561_05515</name>
</gene>
<organism evidence="1 2">
    <name type="scientific">Candidatus Staskawiczbacteria bacterium RIFOXYD1_FULL_32_13</name>
    <dbReference type="NCBI Taxonomy" id="1802234"/>
    <lineage>
        <taxon>Bacteria</taxon>
        <taxon>Candidatus Staskawicziibacteriota</taxon>
    </lineage>
</organism>
<comment type="caution">
    <text evidence="1">The sequence shown here is derived from an EMBL/GenBank/DDBJ whole genome shotgun (WGS) entry which is preliminary data.</text>
</comment>
<sequence length="146" mass="17168">MLKFNPDTQLNIHELTVEEPEKPEGRDPKVFLDEAFDWIEKNLIGLYDISRWSYSISSDNKFINMNLPSSVDLPENFYDTIKKMVFEWDVNKNGTGIDTLKRLLEGKKIISIKDRNNEGNWYLEIADKVKKELKSETPQIPEQKQF</sequence>
<accession>A0A1G2JLW2</accession>